<proteinExistence type="predicted"/>
<organism evidence="10 11">
    <name type="scientific">Amycolatopsis samaneae</name>
    <dbReference type="NCBI Taxonomy" id="664691"/>
    <lineage>
        <taxon>Bacteria</taxon>
        <taxon>Bacillati</taxon>
        <taxon>Actinomycetota</taxon>
        <taxon>Actinomycetes</taxon>
        <taxon>Pseudonocardiales</taxon>
        <taxon>Pseudonocardiaceae</taxon>
        <taxon>Amycolatopsis</taxon>
    </lineage>
</organism>
<dbReference type="InterPro" id="IPR003439">
    <property type="entry name" value="ABC_transporter-like_ATP-bd"/>
</dbReference>
<evidence type="ECO:0000259" key="9">
    <source>
        <dbReference type="PROSITE" id="PS50929"/>
    </source>
</evidence>
<dbReference type="InterPro" id="IPR003593">
    <property type="entry name" value="AAA+_ATPase"/>
</dbReference>
<protein>
    <submittedName>
        <fullName evidence="10">ABC transporter ATP-binding protein</fullName>
    </submittedName>
</protein>
<dbReference type="PANTHER" id="PTHR24221:SF654">
    <property type="entry name" value="ATP-BINDING CASSETTE SUB-FAMILY B MEMBER 6"/>
    <property type="match status" value="1"/>
</dbReference>
<dbReference type="InterPro" id="IPR011527">
    <property type="entry name" value="ABC1_TM_dom"/>
</dbReference>
<comment type="caution">
    <text evidence="10">The sequence shown here is derived from an EMBL/GenBank/DDBJ whole genome shotgun (WGS) entry which is preliminary data.</text>
</comment>
<dbReference type="InterPro" id="IPR027417">
    <property type="entry name" value="P-loop_NTPase"/>
</dbReference>
<dbReference type="InterPro" id="IPR039421">
    <property type="entry name" value="Type_1_exporter"/>
</dbReference>
<name>A0ABW5GFK8_9PSEU</name>
<evidence type="ECO:0000256" key="1">
    <source>
        <dbReference type="ARBA" id="ARBA00004651"/>
    </source>
</evidence>
<evidence type="ECO:0000256" key="2">
    <source>
        <dbReference type="ARBA" id="ARBA00022692"/>
    </source>
</evidence>
<dbReference type="SUPFAM" id="SSF52540">
    <property type="entry name" value="P-loop containing nucleoside triphosphate hydrolases"/>
    <property type="match status" value="1"/>
</dbReference>
<dbReference type="InterPro" id="IPR036640">
    <property type="entry name" value="ABC1_TM_sf"/>
</dbReference>
<keyword evidence="5 7" id="KW-1133">Transmembrane helix</keyword>
<evidence type="ECO:0000256" key="4">
    <source>
        <dbReference type="ARBA" id="ARBA00022840"/>
    </source>
</evidence>
<keyword evidence="11" id="KW-1185">Reference proteome</keyword>
<reference evidence="11" key="1">
    <citation type="journal article" date="2019" name="Int. J. Syst. Evol. Microbiol.">
        <title>The Global Catalogue of Microorganisms (GCM) 10K type strain sequencing project: providing services to taxonomists for standard genome sequencing and annotation.</title>
        <authorList>
            <consortium name="The Broad Institute Genomics Platform"/>
            <consortium name="The Broad Institute Genome Sequencing Center for Infectious Disease"/>
            <person name="Wu L."/>
            <person name="Ma J."/>
        </authorList>
    </citation>
    <scope>NUCLEOTIDE SEQUENCE [LARGE SCALE GENOMIC DNA]</scope>
    <source>
        <strain evidence="11">CGMCC 4.7643</strain>
    </source>
</reference>
<feature type="transmembrane region" description="Helical" evidence="7">
    <location>
        <begin position="154"/>
        <end position="173"/>
    </location>
</feature>
<dbReference type="Gene3D" id="1.20.1560.10">
    <property type="entry name" value="ABC transporter type 1, transmembrane domain"/>
    <property type="match status" value="1"/>
</dbReference>
<dbReference type="Gene3D" id="3.40.50.300">
    <property type="entry name" value="P-loop containing nucleotide triphosphate hydrolases"/>
    <property type="match status" value="1"/>
</dbReference>
<sequence>MAESADRLLVALARRDRGRLALVVCGALLGSAAGLALPGALAAAVDAVVGGRRSWPEVTWLLVLGLTQIATDVLSGVLVGRMTATATAWLRRRLADRLLALGTRSPFAEGDAVSRLTGDCAGAGGLVPVVVQVGSGLLTSVGAVVLLALLDWRLALFFLGSLPFALLLARVHLRHSAEDVLTYQRVSGELGARMLDAAAGLRTIAAAGIADREAERVLRPLPRLNLAGRGIWRTQARMVWRAALLLPAVEIVVLAAAGFGVLAGRLSVGDMLAVLGYVALGLGVLAQVPMLTTLSRARSGAERLAEVFEEPVPEPGKLGLRPGRGRVELRHVTVRGALAELDLAVEAGTFLAVVGRSGSGKSALTAVLGGLLVPDEGVVLLDGRPVPSLRPEELRAVVGYAFERPALLGETVADAVGYGSWAGEGAVRAACRTAQVDDVVVRLPRGYRTPLAETPLSGGERQRLGLARAIVPNPRVLILDDATASLDTVTELAVEDAMASALPGRTRIVVTHRASTASRADLVLWLEDGRIRAVAPHAALWREPGYRAVFTEETVDERVPDGVPEARGAS</sequence>
<feature type="transmembrane region" description="Helical" evidence="7">
    <location>
        <begin position="58"/>
        <end position="84"/>
    </location>
</feature>
<comment type="subcellular location">
    <subcellularLocation>
        <location evidence="1">Cell membrane</location>
        <topology evidence="1">Multi-pass membrane protein</topology>
    </subcellularLocation>
</comment>
<dbReference type="GO" id="GO:0005524">
    <property type="term" value="F:ATP binding"/>
    <property type="evidence" value="ECO:0007669"/>
    <property type="project" value="UniProtKB-KW"/>
</dbReference>
<keyword evidence="3" id="KW-0547">Nucleotide-binding</keyword>
<keyword evidence="4 10" id="KW-0067">ATP-binding</keyword>
<evidence type="ECO:0000256" key="6">
    <source>
        <dbReference type="ARBA" id="ARBA00023136"/>
    </source>
</evidence>
<gene>
    <name evidence="10" type="ORF">ACFSYJ_16920</name>
</gene>
<evidence type="ECO:0000259" key="8">
    <source>
        <dbReference type="PROSITE" id="PS50893"/>
    </source>
</evidence>
<keyword evidence="2 7" id="KW-0812">Transmembrane</keyword>
<dbReference type="CDD" id="cd07346">
    <property type="entry name" value="ABC_6TM_exporters"/>
    <property type="match status" value="1"/>
</dbReference>
<dbReference type="EMBL" id="JBHUKU010000008">
    <property type="protein sequence ID" value="MFD2460296.1"/>
    <property type="molecule type" value="Genomic_DNA"/>
</dbReference>
<feature type="transmembrane region" description="Helical" evidence="7">
    <location>
        <begin position="239"/>
        <end position="262"/>
    </location>
</feature>
<dbReference type="SUPFAM" id="SSF90123">
    <property type="entry name" value="ABC transporter transmembrane region"/>
    <property type="match status" value="1"/>
</dbReference>
<evidence type="ECO:0000313" key="10">
    <source>
        <dbReference type="EMBL" id="MFD2460296.1"/>
    </source>
</evidence>
<dbReference type="Pfam" id="PF00005">
    <property type="entry name" value="ABC_tran"/>
    <property type="match status" value="1"/>
</dbReference>
<dbReference type="PROSITE" id="PS50893">
    <property type="entry name" value="ABC_TRANSPORTER_2"/>
    <property type="match status" value="1"/>
</dbReference>
<evidence type="ECO:0000313" key="11">
    <source>
        <dbReference type="Proteomes" id="UP001597419"/>
    </source>
</evidence>
<feature type="transmembrane region" description="Helical" evidence="7">
    <location>
        <begin position="274"/>
        <end position="294"/>
    </location>
</feature>
<dbReference type="PROSITE" id="PS00211">
    <property type="entry name" value="ABC_TRANSPORTER_1"/>
    <property type="match status" value="1"/>
</dbReference>
<accession>A0ABW5GFK8</accession>
<dbReference type="InterPro" id="IPR017871">
    <property type="entry name" value="ABC_transporter-like_CS"/>
</dbReference>
<dbReference type="Pfam" id="PF00664">
    <property type="entry name" value="ABC_membrane"/>
    <property type="match status" value="1"/>
</dbReference>
<dbReference type="RefSeq" id="WP_345398007.1">
    <property type="nucleotide sequence ID" value="NZ_BAABHG010000009.1"/>
</dbReference>
<keyword evidence="6 7" id="KW-0472">Membrane</keyword>
<evidence type="ECO:0000256" key="3">
    <source>
        <dbReference type="ARBA" id="ARBA00022741"/>
    </source>
</evidence>
<dbReference type="PANTHER" id="PTHR24221">
    <property type="entry name" value="ATP-BINDING CASSETTE SUB-FAMILY B"/>
    <property type="match status" value="1"/>
</dbReference>
<feature type="domain" description="ABC transmembrane type-1" evidence="9">
    <location>
        <begin position="21"/>
        <end position="297"/>
    </location>
</feature>
<dbReference type="Proteomes" id="UP001597419">
    <property type="component" value="Unassembled WGS sequence"/>
</dbReference>
<evidence type="ECO:0000256" key="5">
    <source>
        <dbReference type="ARBA" id="ARBA00022989"/>
    </source>
</evidence>
<dbReference type="SMART" id="SM00382">
    <property type="entry name" value="AAA"/>
    <property type="match status" value="1"/>
</dbReference>
<feature type="domain" description="ABC transporter" evidence="8">
    <location>
        <begin position="302"/>
        <end position="553"/>
    </location>
</feature>
<feature type="transmembrane region" description="Helical" evidence="7">
    <location>
        <begin position="125"/>
        <end position="148"/>
    </location>
</feature>
<dbReference type="PROSITE" id="PS50929">
    <property type="entry name" value="ABC_TM1F"/>
    <property type="match status" value="1"/>
</dbReference>
<evidence type="ECO:0000256" key="7">
    <source>
        <dbReference type="SAM" id="Phobius"/>
    </source>
</evidence>